<proteinExistence type="predicted"/>
<dbReference type="EMBL" id="AP022871">
    <property type="protein sequence ID" value="BCB83669.1"/>
    <property type="molecule type" value="Genomic_DNA"/>
</dbReference>
<evidence type="ECO:0000313" key="1">
    <source>
        <dbReference type="EMBL" id="BCB83669.1"/>
    </source>
</evidence>
<gene>
    <name evidence="1" type="ORF">Psuf_009820</name>
</gene>
<keyword evidence="2" id="KW-1185">Reference proteome</keyword>
<sequence>MDLSTLADRIHDRAPSLPHPALEQAALAHAAFLDQLATERELLHRHVTVTVRDRRGPAYAQRRAAEAARALAACEVDAQVCDGPTAAATLAACLNPTSTPAHDASAGGDYQ</sequence>
<protein>
    <submittedName>
        <fullName evidence="1">Uncharacterized protein</fullName>
    </submittedName>
</protein>
<dbReference type="Proteomes" id="UP000503011">
    <property type="component" value="Chromosome"/>
</dbReference>
<accession>A0A6F8YCB9</accession>
<dbReference type="KEGG" id="psuu:Psuf_009820"/>
<organism evidence="1 2">
    <name type="scientific">Phytohabitans suffuscus</name>
    <dbReference type="NCBI Taxonomy" id="624315"/>
    <lineage>
        <taxon>Bacteria</taxon>
        <taxon>Bacillati</taxon>
        <taxon>Actinomycetota</taxon>
        <taxon>Actinomycetes</taxon>
        <taxon>Micromonosporales</taxon>
        <taxon>Micromonosporaceae</taxon>
    </lineage>
</organism>
<reference evidence="1 2" key="1">
    <citation type="submission" date="2020-03" db="EMBL/GenBank/DDBJ databases">
        <title>Whole genome shotgun sequence of Phytohabitans suffuscus NBRC 105367.</title>
        <authorList>
            <person name="Komaki H."/>
            <person name="Tamura T."/>
        </authorList>
    </citation>
    <scope>NUCLEOTIDE SEQUENCE [LARGE SCALE GENOMIC DNA]</scope>
    <source>
        <strain evidence="1 2">NBRC 105367</strain>
    </source>
</reference>
<reference evidence="1 2" key="2">
    <citation type="submission" date="2020-03" db="EMBL/GenBank/DDBJ databases">
        <authorList>
            <person name="Ichikawa N."/>
            <person name="Kimura A."/>
            <person name="Kitahashi Y."/>
            <person name="Uohara A."/>
        </authorList>
    </citation>
    <scope>NUCLEOTIDE SEQUENCE [LARGE SCALE GENOMIC DNA]</scope>
    <source>
        <strain evidence="1 2">NBRC 105367</strain>
    </source>
</reference>
<evidence type="ECO:0000313" key="2">
    <source>
        <dbReference type="Proteomes" id="UP000503011"/>
    </source>
</evidence>
<name>A0A6F8YCB9_9ACTN</name>
<dbReference type="AlphaFoldDB" id="A0A6F8YCB9"/>